<organism evidence="1 2">
    <name type="scientific">Aliiglaciecola litoralis</name>
    <dbReference type="NCBI Taxonomy" id="582857"/>
    <lineage>
        <taxon>Bacteria</taxon>
        <taxon>Pseudomonadati</taxon>
        <taxon>Pseudomonadota</taxon>
        <taxon>Gammaproteobacteria</taxon>
        <taxon>Alteromonadales</taxon>
        <taxon>Alteromonadaceae</taxon>
        <taxon>Aliiglaciecola</taxon>
    </lineage>
</organism>
<sequence length="270" mass="29495">MFTLTTRSFFIYSFALVLFLFHALAEAGLVRGGGRGTYSDSSNTDFVLVANDQINDLGLREGYTAVEVNGFNSGLDALLATPSFCDIEFFDFQDLQDAINFGGFVEEPCYYQVYENDPTIDFLGFGRGLFQLASNVEITWTLSRAGETPIVLAGAASDISGENVSYIGPMPTELFAGEYLVDLTVEFFSGPNMEFFRASGDSTDDVGCDEVAPGDVQCYMREFSPSDTLRFDSAFSERLVVLPGSAPINEPAMWGLLGLGLLLLRRSTTK</sequence>
<evidence type="ECO:0000313" key="2">
    <source>
        <dbReference type="Proteomes" id="UP001500359"/>
    </source>
</evidence>
<dbReference type="EMBL" id="BAAAFD010000015">
    <property type="protein sequence ID" value="GAA0859883.1"/>
    <property type="molecule type" value="Genomic_DNA"/>
</dbReference>
<protein>
    <recommendedName>
        <fullName evidence="3">PEP-CTERM protein-sorting domain-containing protein</fullName>
    </recommendedName>
</protein>
<evidence type="ECO:0000313" key="1">
    <source>
        <dbReference type="EMBL" id="GAA0859883.1"/>
    </source>
</evidence>
<keyword evidence="2" id="KW-1185">Reference proteome</keyword>
<proteinExistence type="predicted"/>
<dbReference type="Proteomes" id="UP001500359">
    <property type="component" value="Unassembled WGS sequence"/>
</dbReference>
<dbReference type="RefSeq" id="WP_343862348.1">
    <property type="nucleotide sequence ID" value="NZ_BAAAFD010000015.1"/>
</dbReference>
<accession>A0ABN1LT43</accession>
<evidence type="ECO:0008006" key="3">
    <source>
        <dbReference type="Google" id="ProtNLM"/>
    </source>
</evidence>
<gene>
    <name evidence="1" type="ORF">GCM10009114_35070</name>
</gene>
<name>A0ABN1LT43_9ALTE</name>
<reference evidence="1 2" key="1">
    <citation type="journal article" date="2019" name="Int. J. Syst. Evol. Microbiol.">
        <title>The Global Catalogue of Microorganisms (GCM) 10K type strain sequencing project: providing services to taxonomists for standard genome sequencing and annotation.</title>
        <authorList>
            <consortium name="The Broad Institute Genomics Platform"/>
            <consortium name="The Broad Institute Genome Sequencing Center for Infectious Disease"/>
            <person name="Wu L."/>
            <person name="Ma J."/>
        </authorList>
    </citation>
    <scope>NUCLEOTIDE SEQUENCE [LARGE SCALE GENOMIC DNA]</scope>
    <source>
        <strain evidence="1 2">JCM 15896</strain>
    </source>
</reference>
<comment type="caution">
    <text evidence="1">The sequence shown here is derived from an EMBL/GenBank/DDBJ whole genome shotgun (WGS) entry which is preliminary data.</text>
</comment>